<dbReference type="AlphaFoldDB" id="A0A6P8YWK6"/>
<dbReference type="KEGG" id="tpal:117645499"/>
<dbReference type="InParanoid" id="A0A6P8YWK6"/>
<dbReference type="RefSeq" id="XP_034241646.1">
    <property type="nucleotide sequence ID" value="XM_034385755.1"/>
</dbReference>
<keyword evidence="2" id="KW-1185">Reference proteome</keyword>
<evidence type="ECO:0000313" key="2">
    <source>
        <dbReference type="Proteomes" id="UP000515158"/>
    </source>
</evidence>
<keyword evidence="1" id="KW-0812">Transmembrane</keyword>
<reference evidence="3" key="1">
    <citation type="submission" date="2025-08" db="UniProtKB">
        <authorList>
            <consortium name="RefSeq"/>
        </authorList>
    </citation>
    <scope>IDENTIFICATION</scope>
    <source>
        <tissue evidence="3">Total insect</tissue>
    </source>
</reference>
<dbReference type="OrthoDB" id="8213594at2759"/>
<keyword evidence="1" id="KW-0472">Membrane</keyword>
<gene>
    <name evidence="3" type="primary">LOC117645499</name>
</gene>
<organism evidence="3">
    <name type="scientific">Thrips palmi</name>
    <name type="common">Melon thrips</name>
    <dbReference type="NCBI Taxonomy" id="161013"/>
    <lineage>
        <taxon>Eukaryota</taxon>
        <taxon>Metazoa</taxon>
        <taxon>Ecdysozoa</taxon>
        <taxon>Arthropoda</taxon>
        <taxon>Hexapoda</taxon>
        <taxon>Insecta</taxon>
        <taxon>Pterygota</taxon>
        <taxon>Neoptera</taxon>
        <taxon>Paraneoptera</taxon>
        <taxon>Thysanoptera</taxon>
        <taxon>Terebrantia</taxon>
        <taxon>Thripoidea</taxon>
        <taxon>Thripidae</taxon>
        <taxon>Thrips</taxon>
    </lineage>
</organism>
<sequence length="203" mass="22962">MRTLTAVWQSKLMLLFITAVIYNGCVLAAVAGPYVVTVREMGLCPEYDTDDDLKIEGVLHFNRSSKDNLLFNGYGTVKNNILTRGATRATIDFAKWDSVSGWREHYLVMPFGDVCFLLEDIVTDLAELLSKHVDGFPRKCPLRNITYNVTNTPSRIGQLRHFPVLPYGRFRAHVLYFHAKKPQVTKPRACTKLIVDVSPKPTT</sequence>
<accession>A0A6P8YWK6</accession>
<keyword evidence="1" id="KW-1133">Transmembrane helix</keyword>
<dbReference type="Proteomes" id="UP000515158">
    <property type="component" value="Unplaced"/>
</dbReference>
<protein>
    <submittedName>
        <fullName evidence="3">Uncharacterized protein LOC117645499</fullName>
    </submittedName>
</protein>
<evidence type="ECO:0000313" key="3">
    <source>
        <dbReference type="RefSeq" id="XP_034241646.1"/>
    </source>
</evidence>
<dbReference type="GeneID" id="117645499"/>
<evidence type="ECO:0000256" key="1">
    <source>
        <dbReference type="SAM" id="Phobius"/>
    </source>
</evidence>
<proteinExistence type="predicted"/>
<feature type="transmembrane region" description="Helical" evidence="1">
    <location>
        <begin position="12"/>
        <end position="36"/>
    </location>
</feature>
<name>A0A6P8YWK6_THRPL</name>